<proteinExistence type="predicted"/>
<protein>
    <recommendedName>
        <fullName evidence="3">Phage tail tape measure protein</fullName>
    </recommendedName>
</protein>
<dbReference type="EMBL" id="JAXUAC010000076">
    <property type="protein sequence ID" value="MDZ7514335.1"/>
    <property type="molecule type" value="Genomic_DNA"/>
</dbReference>
<reference evidence="1 2" key="1">
    <citation type="submission" date="2023-12" db="EMBL/GenBank/DDBJ databases">
        <title>'Antibacterial potential of Stenotrophomonas maltophilia cystic fibrosis isolates' (manuscript under preparation).</title>
        <authorList>
            <person name="Crisan C.V."/>
            <person name="Pettis M."/>
            <person name="Goldberg J.B."/>
        </authorList>
    </citation>
    <scope>NUCLEOTIDE SEQUENCE [LARGE SCALE GENOMIC DNA]</scope>
    <source>
        <strain evidence="1 2">CCV155</strain>
    </source>
</reference>
<dbReference type="Proteomes" id="UP001290894">
    <property type="component" value="Unassembled WGS sequence"/>
</dbReference>
<feature type="non-terminal residue" evidence="1">
    <location>
        <position position="1"/>
    </location>
</feature>
<gene>
    <name evidence="1" type="ORF">U5F72_21260</name>
</gene>
<name>A0ABU5MNK4_9GAMM</name>
<accession>A0ABU5MNK4</accession>
<evidence type="ECO:0000313" key="1">
    <source>
        <dbReference type="EMBL" id="MDZ7514335.1"/>
    </source>
</evidence>
<evidence type="ECO:0000313" key="2">
    <source>
        <dbReference type="Proteomes" id="UP001290894"/>
    </source>
</evidence>
<comment type="caution">
    <text evidence="1">The sequence shown here is derived from an EMBL/GenBank/DDBJ whole genome shotgun (WGS) entry which is preliminary data.</text>
</comment>
<sequence length="113" mass="11693">GVLSQDDMRALGGPSAFHSLRASLRRGYAVGGIGGDAPTSAPVALGGSGGGRGGDVNVEINIAGDGNANVQSNQPLMQQFGKEIGQFVEAKYRELQTRDLRSDGILGSRLPKR</sequence>
<organism evidence="1 2">
    <name type="scientific">Stenotrophomonas muris</name>
    <dbReference type="NCBI Taxonomy" id="2963283"/>
    <lineage>
        <taxon>Bacteria</taxon>
        <taxon>Pseudomonadati</taxon>
        <taxon>Pseudomonadota</taxon>
        <taxon>Gammaproteobacteria</taxon>
        <taxon>Lysobacterales</taxon>
        <taxon>Lysobacteraceae</taxon>
        <taxon>Stenotrophomonas</taxon>
    </lineage>
</organism>
<evidence type="ECO:0008006" key="3">
    <source>
        <dbReference type="Google" id="ProtNLM"/>
    </source>
</evidence>
<keyword evidence="2" id="KW-1185">Reference proteome</keyword>